<dbReference type="Proteomes" id="UP000294145">
    <property type="component" value="Unassembled WGS sequence"/>
</dbReference>
<name>A0A7Z7YD42_VIBCL</name>
<proteinExistence type="predicted"/>
<dbReference type="RefSeq" id="WP_154715378.1">
    <property type="nucleotide sequence ID" value="NZ_LN831184.1"/>
</dbReference>
<evidence type="ECO:0000313" key="2">
    <source>
        <dbReference type="Proteomes" id="UP000294145"/>
    </source>
</evidence>
<dbReference type="AlphaFoldDB" id="A0A7Z7YD42"/>
<sequence length="209" mass="24072">MKNQTIQSKATQLKLDLEEGLYQRLSYNRPPLVSHPVEVKLSHCHELIAATFGYGQRVSMKKDDIDWDDQEVYTERWRDTVYQNNKVNESIINRIKELNAPSLKAVPGFIVTGIVQSTLTPPCKDCGHQDPRGRFVHDESGYDPIHYVCRECASDDEEYDTCQFCGDDILYPISLLNSSGECPIHKGESYYDEDELEDIESYVEYINNH</sequence>
<dbReference type="EMBL" id="SISP01000043">
    <property type="protein sequence ID" value="TBM37641.1"/>
    <property type="molecule type" value="Genomic_DNA"/>
</dbReference>
<protein>
    <submittedName>
        <fullName evidence="1">Uncharacterized protein</fullName>
    </submittedName>
</protein>
<organism evidence="1 2">
    <name type="scientific">Vibrio cholerae</name>
    <dbReference type="NCBI Taxonomy" id="666"/>
    <lineage>
        <taxon>Bacteria</taxon>
        <taxon>Pseudomonadati</taxon>
        <taxon>Pseudomonadota</taxon>
        <taxon>Gammaproteobacteria</taxon>
        <taxon>Vibrionales</taxon>
        <taxon>Vibrionaceae</taxon>
        <taxon>Vibrio</taxon>
    </lineage>
</organism>
<gene>
    <name evidence="1" type="ORF">EYB64_18505</name>
</gene>
<accession>A0A7Z7YD42</accession>
<evidence type="ECO:0000313" key="1">
    <source>
        <dbReference type="EMBL" id="TBM37641.1"/>
    </source>
</evidence>
<comment type="caution">
    <text evidence="1">The sequence shown here is derived from an EMBL/GenBank/DDBJ whole genome shotgun (WGS) entry which is preliminary data.</text>
</comment>
<reference evidence="1 2" key="1">
    <citation type="submission" date="2019-02" db="EMBL/GenBank/DDBJ databases">
        <title>Genomic plasticity associated with the antimicrobial resistance in Vibrio cholerae.</title>
        <authorList>
            <person name="Verma J."/>
            <person name="Bag S."/>
            <person name="Saha B."/>
            <person name="Kumar P."/>
            <person name="Ghosh T.S."/>
            <person name="Dayal M."/>
            <person name="Senapati T."/>
            <person name="Mehra S."/>
            <person name="Dey P."/>
            <person name="Desigamani A."/>
            <person name="Kumar D."/>
            <person name="Rana P."/>
            <person name="Kumar B."/>
            <person name="Maiti T.K."/>
            <person name="Sharma N.C."/>
            <person name="Bhadra R.K."/>
            <person name="Mutreja A."/>
            <person name="Nair G.B."/>
            <person name="Ramamurthy T."/>
            <person name="Das B."/>
        </authorList>
    </citation>
    <scope>NUCLEOTIDE SEQUENCE [LARGE SCALE GENOMIC DNA]</scope>
    <source>
        <strain evidence="1 2">IDH06781</strain>
    </source>
</reference>